<dbReference type="STRING" id="337701.SAMN05444398_1261"/>
<reference evidence="2 3" key="1">
    <citation type="submission" date="2016-11" db="EMBL/GenBank/DDBJ databases">
        <authorList>
            <person name="Jaros S."/>
            <person name="Januszkiewicz K."/>
            <person name="Wedrychowicz H."/>
        </authorList>
    </citation>
    <scope>NUCLEOTIDE SEQUENCE [LARGE SCALE GENOMIC DNA]</scope>
    <source>
        <strain evidence="2 3">DSM 29589</strain>
    </source>
</reference>
<dbReference type="SUPFAM" id="SSF89796">
    <property type="entry name" value="CoA-transferase family III (CaiB/BaiF)"/>
    <property type="match status" value="1"/>
</dbReference>
<protein>
    <submittedName>
        <fullName evidence="2">Crotonobetainyl-CoA:carnitine CoA-transferase CaiB</fullName>
    </submittedName>
</protein>
<dbReference type="PANTHER" id="PTHR48207">
    <property type="entry name" value="SUCCINATE--HYDROXYMETHYLGLUTARATE COA-TRANSFERASE"/>
    <property type="match status" value="1"/>
</dbReference>
<dbReference type="RefSeq" id="WP_073037951.1">
    <property type="nucleotide sequence ID" value="NZ_BMLR01000025.1"/>
</dbReference>
<evidence type="ECO:0000313" key="2">
    <source>
        <dbReference type="EMBL" id="SHM62101.1"/>
    </source>
</evidence>
<name>A0A1M7KA95_9RHOB</name>
<dbReference type="GO" id="GO:0008410">
    <property type="term" value="F:CoA-transferase activity"/>
    <property type="evidence" value="ECO:0007669"/>
    <property type="project" value="TreeGrafter"/>
</dbReference>
<dbReference type="InterPro" id="IPR050483">
    <property type="entry name" value="CoA-transferase_III_domain"/>
</dbReference>
<gene>
    <name evidence="2" type="ORF">SAMN05444398_1261</name>
</gene>
<organism evidence="2 3">
    <name type="scientific">Roseovarius pacificus</name>
    <dbReference type="NCBI Taxonomy" id="337701"/>
    <lineage>
        <taxon>Bacteria</taxon>
        <taxon>Pseudomonadati</taxon>
        <taxon>Pseudomonadota</taxon>
        <taxon>Alphaproteobacteria</taxon>
        <taxon>Rhodobacterales</taxon>
        <taxon>Roseobacteraceae</taxon>
        <taxon>Roseovarius</taxon>
    </lineage>
</organism>
<dbReference type="Gene3D" id="3.40.50.10540">
    <property type="entry name" value="Crotonobetainyl-coa:carnitine coa-transferase, domain 1"/>
    <property type="match status" value="1"/>
</dbReference>
<sequence length="423" mass="45475">MNVRTPAPLRRPLEGCRVVELGSTVAGPFCGRLLADFGADVIKVEQRSGDAVRSMGKRNRGRSLYAASIFRNKRNVSVDLQKPEGRALVRALCEKADIVIENFKPGTLERWQLDYPTLSKANPGLIMVRISGYGQSGPYSGRPGYGVVCEAVSGMREITGDPDRPPARVAVSLTDYVTGLYGAFGAVVALRARDETGRGQVVDTALYEAAFSFMEPHVPAFQQLGVVARRAGPRLPDNTPNSLYPTGDGRHIHIAAITNPLFGRLVQAMGQPELAEDPRFAQPVARSENEDELDALIGGWTSSLPVEQVEAALQAVNVPASRIFDMRDIFADPHYAARDMIATPPDDELGPVAMPNVVPKLSDTPGRIDWVGRNTGADTRTIFEEELGLSAAEVERLIEAGVLFAAEPSMPDAAAKSASTGGL</sequence>
<dbReference type="AlphaFoldDB" id="A0A1M7KA95"/>
<dbReference type="InterPro" id="IPR023606">
    <property type="entry name" value="CoA-Trfase_III_dom_1_sf"/>
</dbReference>
<evidence type="ECO:0000256" key="1">
    <source>
        <dbReference type="ARBA" id="ARBA00022679"/>
    </source>
</evidence>
<evidence type="ECO:0000313" key="3">
    <source>
        <dbReference type="Proteomes" id="UP000183974"/>
    </source>
</evidence>
<proteinExistence type="predicted"/>
<keyword evidence="3" id="KW-1185">Reference proteome</keyword>
<dbReference type="EMBL" id="FRBR01000026">
    <property type="protein sequence ID" value="SHM62101.1"/>
    <property type="molecule type" value="Genomic_DNA"/>
</dbReference>
<dbReference type="OrthoDB" id="7208981at2"/>
<keyword evidence="1 2" id="KW-0808">Transferase</keyword>
<dbReference type="Pfam" id="PF02515">
    <property type="entry name" value="CoA_transf_3"/>
    <property type="match status" value="1"/>
</dbReference>
<dbReference type="InterPro" id="IPR003673">
    <property type="entry name" value="CoA-Trfase_fam_III"/>
</dbReference>
<dbReference type="InterPro" id="IPR044855">
    <property type="entry name" value="CoA-Trfase_III_dom3_sf"/>
</dbReference>
<dbReference type="Gene3D" id="3.30.1540.10">
    <property type="entry name" value="formyl-coa transferase, domain 3"/>
    <property type="match status" value="1"/>
</dbReference>
<accession>A0A1M7KA95</accession>
<dbReference type="Proteomes" id="UP000183974">
    <property type="component" value="Unassembled WGS sequence"/>
</dbReference>
<dbReference type="PANTHER" id="PTHR48207:SF3">
    <property type="entry name" value="SUCCINATE--HYDROXYMETHYLGLUTARATE COA-TRANSFERASE"/>
    <property type="match status" value="1"/>
</dbReference>